<dbReference type="Proteomes" id="UP001352263">
    <property type="component" value="Unassembled WGS sequence"/>
</dbReference>
<keyword evidence="2" id="KW-1185">Reference proteome</keyword>
<name>A0ABU6J1V3_9BURK</name>
<proteinExistence type="predicted"/>
<accession>A0ABU6J1V3</accession>
<reference evidence="1 2" key="1">
    <citation type="submission" date="2023-10" db="EMBL/GenBank/DDBJ databases">
        <title>Noviherbaspirillum sp. CPCC 100848 genome assembly.</title>
        <authorList>
            <person name="Li X.Y."/>
            <person name="Fang X.M."/>
        </authorList>
    </citation>
    <scope>NUCLEOTIDE SEQUENCE [LARGE SCALE GENOMIC DNA]</scope>
    <source>
        <strain evidence="1 2">CPCC 100848</strain>
    </source>
</reference>
<protein>
    <submittedName>
        <fullName evidence="1">Uncharacterized protein</fullName>
    </submittedName>
</protein>
<dbReference type="RefSeq" id="WP_326504357.1">
    <property type="nucleotide sequence ID" value="NZ_JAWIIV010000001.1"/>
</dbReference>
<organism evidence="1 2">
    <name type="scientific">Noviherbaspirillum album</name>
    <dbReference type="NCBI Taxonomy" id="3080276"/>
    <lineage>
        <taxon>Bacteria</taxon>
        <taxon>Pseudomonadati</taxon>
        <taxon>Pseudomonadota</taxon>
        <taxon>Betaproteobacteria</taxon>
        <taxon>Burkholderiales</taxon>
        <taxon>Oxalobacteraceae</taxon>
        <taxon>Noviherbaspirillum</taxon>
    </lineage>
</organism>
<dbReference type="EMBL" id="JAWIIV010000001">
    <property type="protein sequence ID" value="MEC4717601.1"/>
    <property type="molecule type" value="Genomic_DNA"/>
</dbReference>
<sequence length="60" mass="6379">MKKKSNGIFDYPEDLSSLPAIGIGAAIRLDLEVSRIEAKRGQGVTVSEIACTLEMSNAAI</sequence>
<comment type="caution">
    <text evidence="1">The sequence shown here is derived from an EMBL/GenBank/DDBJ whole genome shotgun (WGS) entry which is preliminary data.</text>
</comment>
<evidence type="ECO:0000313" key="1">
    <source>
        <dbReference type="EMBL" id="MEC4717601.1"/>
    </source>
</evidence>
<gene>
    <name evidence="1" type="ORF">RY831_00400</name>
</gene>
<evidence type="ECO:0000313" key="2">
    <source>
        <dbReference type="Proteomes" id="UP001352263"/>
    </source>
</evidence>